<keyword evidence="13" id="KW-1185">Reference proteome</keyword>
<gene>
    <name evidence="12" type="ORF">OFUS_LOCUS8167</name>
</gene>
<keyword evidence="6" id="KW-1133">Transmembrane helix</keyword>
<sequence>MAAVATFYTTLGGIKAVIWTDVFQFLIIMIGMIIALAMGCSRVGGFANMWDLCQRGGRIQPIDFDLNPLTRHTFWGLTIGVGVIFTNPYGVSQPGVQRFSATRSLKDARLTMLTVIPAVCVIYALTALVGLTVYAYYSHIQCDPLVIGAVTNINQIFPYFVMDVLAVPGIPGIFLAAMFSAALSTISSLVNSLAANIWEDVLRDRFPNASLARATHITKGLVIVFGILSTVMAFVAMKIPGQILQVTVALGGAVGGSVVGMYCLGAFTTSCNWKGVTAGGWVGFAFLLWIALGAFTIKSTKHILPPASTNGCYVKNVSELFNETSTTPYSTNEYQIGFSNSSTVSPVPAVEEGHLDKFYSISYTWYGLIGLIVTFTVGMLVSLVTGFSDKDDVDEETYIKWPDLLFCCLPESYRVGLWRKITGSRNLDNKDGDARENAEPVEMESLMVKNG</sequence>
<dbReference type="PANTHER" id="PTHR42985:SF40">
    <property type="entry name" value="LD47995P-RELATED"/>
    <property type="match status" value="1"/>
</dbReference>
<evidence type="ECO:0000256" key="11">
    <source>
        <dbReference type="RuleBase" id="RU362091"/>
    </source>
</evidence>
<evidence type="ECO:0000313" key="12">
    <source>
        <dbReference type="EMBL" id="CAH1781606.1"/>
    </source>
</evidence>
<comment type="caution">
    <text evidence="12">The sequence shown here is derived from an EMBL/GenBank/DDBJ whole genome shotgun (WGS) entry which is preliminary data.</text>
</comment>
<name>A0A8J1Y2P1_OWEFU</name>
<keyword evidence="5" id="KW-0812">Transmembrane</keyword>
<dbReference type="Proteomes" id="UP000749559">
    <property type="component" value="Unassembled WGS sequence"/>
</dbReference>
<evidence type="ECO:0000256" key="5">
    <source>
        <dbReference type="ARBA" id="ARBA00022692"/>
    </source>
</evidence>
<evidence type="ECO:0000313" key="13">
    <source>
        <dbReference type="Proteomes" id="UP000749559"/>
    </source>
</evidence>
<dbReference type="PROSITE" id="PS50283">
    <property type="entry name" value="NA_SOLUT_SYMP_3"/>
    <property type="match status" value="1"/>
</dbReference>
<dbReference type="PANTHER" id="PTHR42985">
    <property type="entry name" value="SODIUM-COUPLED MONOCARBOXYLATE TRANSPORTER"/>
    <property type="match status" value="1"/>
</dbReference>
<keyword evidence="8" id="KW-0406">Ion transport</keyword>
<feature type="non-terminal residue" evidence="12">
    <location>
        <position position="451"/>
    </location>
</feature>
<reference evidence="12" key="1">
    <citation type="submission" date="2022-03" db="EMBL/GenBank/DDBJ databases">
        <authorList>
            <person name="Martin C."/>
        </authorList>
    </citation>
    <scope>NUCLEOTIDE SEQUENCE</scope>
</reference>
<dbReference type="AlphaFoldDB" id="A0A8J1Y2P1"/>
<evidence type="ECO:0000256" key="2">
    <source>
        <dbReference type="ARBA" id="ARBA00006434"/>
    </source>
</evidence>
<dbReference type="OrthoDB" id="6132759at2759"/>
<protein>
    <submittedName>
        <fullName evidence="12">Uncharacterized protein</fullName>
    </submittedName>
</protein>
<evidence type="ECO:0000256" key="6">
    <source>
        <dbReference type="ARBA" id="ARBA00022989"/>
    </source>
</evidence>
<keyword evidence="10" id="KW-0739">Sodium transport</keyword>
<dbReference type="Gene3D" id="1.20.1730.10">
    <property type="entry name" value="Sodium/glucose cotransporter"/>
    <property type="match status" value="1"/>
</dbReference>
<keyword evidence="4" id="KW-1003">Cell membrane</keyword>
<evidence type="ECO:0000256" key="1">
    <source>
        <dbReference type="ARBA" id="ARBA00004651"/>
    </source>
</evidence>
<proteinExistence type="inferred from homology"/>
<evidence type="ECO:0000256" key="7">
    <source>
        <dbReference type="ARBA" id="ARBA00023053"/>
    </source>
</evidence>
<dbReference type="InterPro" id="IPR051163">
    <property type="entry name" value="Sodium:Solute_Symporter_SSF"/>
</dbReference>
<evidence type="ECO:0000256" key="4">
    <source>
        <dbReference type="ARBA" id="ARBA00022475"/>
    </source>
</evidence>
<evidence type="ECO:0000256" key="10">
    <source>
        <dbReference type="ARBA" id="ARBA00023201"/>
    </source>
</evidence>
<keyword evidence="3" id="KW-0813">Transport</keyword>
<accession>A0A8J1Y2P1</accession>
<dbReference type="GO" id="GO:0015293">
    <property type="term" value="F:symporter activity"/>
    <property type="evidence" value="ECO:0007669"/>
    <property type="project" value="TreeGrafter"/>
</dbReference>
<keyword evidence="9" id="KW-0472">Membrane</keyword>
<dbReference type="InterPro" id="IPR038377">
    <property type="entry name" value="Na/Glc_symporter_sf"/>
</dbReference>
<evidence type="ECO:0000256" key="9">
    <source>
        <dbReference type="ARBA" id="ARBA00023136"/>
    </source>
</evidence>
<dbReference type="GO" id="GO:0005886">
    <property type="term" value="C:plasma membrane"/>
    <property type="evidence" value="ECO:0007669"/>
    <property type="project" value="UniProtKB-SubCell"/>
</dbReference>
<comment type="similarity">
    <text evidence="2 11">Belongs to the sodium:solute symporter (SSF) (TC 2.A.21) family.</text>
</comment>
<evidence type="ECO:0000256" key="8">
    <source>
        <dbReference type="ARBA" id="ARBA00023065"/>
    </source>
</evidence>
<keyword evidence="7" id="KW-0915">Sodium</keyword>
<dbReference type="EMBL" id="CAIIXF020000004">
    <property type="protein sequence ID" value="CAH1781606.1"/>
    <property type="molecule type" value="Genomic_DNA"/>
</dbReference>
<dbReference type="GO" id="GO:0006814">
    <property type="term" value="P:sodium ion transport"/>
    <property type="evidence" value="ECO:0007669"/>
    <property type="project" value="UniProtKB-KW"/>
</dbReference>
<dbReference type="Pfam" id="PF00474">
    <property type="entry name" value="SSF"/>
    <property type="match status" value="1"/>
</dbReference>
<evidence type="ECO:0000256" key="3">
    <source>
        <dbReference type="ARBA" id="ARBA00022448"/>
    </source>
</evidence>
<dbReference type="InterPro" id="IPR001734">
    <property type="entry name" value="Na/solute_symporter"/>
</dbReference>
<comment type="subcellular location">
    <subcellularLocation>
        <location evidence="1">Cell membrane</location>
        <topology evidence="1">Multi-pass membrane protein</topology>
    </subcellularLocation>
</comment>
<organism evidence="12 13">
    <name type="scientific">Owenia fusiformis</name>
    <name type="common">Polychaete worm</name>
    <dbReference type="NCBI Taxonomy" id="6347"/>
    <lineage>
        <taxon>Eukaryota</taxon>
        <taxon>Metazoa</taxon>
        <taxon>Spiralia</taxon>
        <taxon>Lophotrochozoa</taxon>
        <taxon>Annelida</taxon>
        <taxon>Polychaeta</taxon>
        <taxon>Sedentaria</taxon>
        <taxon>Canalipalpata</taxon>
        <taxon>Sabellida</taxon>
        <taxon>Oweniida</taxon>
        <taxon>Oweniidae</taxon>
        <taxon>Owenia</taxon>
    </lineage>
</organism>